<reference evidence="7" key="1">
    <citation type="submission" date="2022-10" db="EMBL/GenBank/DDBJ databases">
        <title>The complete genomes of actinobacterial strains from the NBC collection.</title>
        <authorList>
            <person name="Joergensen T.S."/>
            <person name="Alvarez Arevalo M."/>
            <person name="Sterndorff E.B."/>
            <person name="Faurdal D."/>
            <person name="Vuksanovic O."/>
            <person name="Mourched A.-S."/>
            <person name="Charusanti P."/>
            <person name="Shaw S."/>
            <person name="Blin K."/>
            <person name="Weber T."/>
        </authorList>
    </citation>
    <scope>NUCLEOTIDE SEQUENCE</scope>
    <source>
        <strain evidence="7">NBC_00254</strain>
    </source>
</reference>
<gene>
    <name evidence="7" type="ORF">OG913_11140</name>
</gene>
<dbReference type="Pfam" id="PF01566">
    <property type="entry name" value="Nramp"/>
    <property type="match status" value="1"/>
</dbReference>
<name>A0ABZ1SYY3_9ACTN</name>
<dbReference type="NCBIfam" id="NF037982">
    <property type="entry name" value="Nramp_1"/>
    <property type="match status" value="1"/>
</dbReference>
<feature type="transmembrane region" description="Helical" evidence="6">
    <location>
        <begin position="384"/>
        <end position="411"/>
    </location>
</feature>
<feature type="transmembrane region" description="Helical" evidence="6">
    <location>
        <begin position="244"/>
        <end position="272"/>
    </location>
</feature>
<feature type="transmembrane region" description="Helical" evidence="6">
    <location>
        <begin position="54"/>
        <end position="73"/>
    </location>
</feature>
<protein>
    <submittedName>
        <fullName evidence="7">Nramp family divalent metal transporter</fullName>
    </submittedName>
</protein>
<feature type="transmembrane region" description="Helical" evidence="6">
    <location>
        <begin position="161"/>
        <end position="181"/>
    </location>
</feature>
<feature type="transmembrane region" description="Helical" evidence="6">
    <location>
        <begin position="122"/>
        <end position="149"/>
    </location>
</feature>
<evidence type="ECO:0000256" key="3">
    <source>
        <dbReference type="ARBA" id="ARBA00022692"/>
    </source>
</evidence>
<accession>A0ABZ1SYY3</accession>
<dbReference type="PANTHER" id="PTHR11706">
    <property type="entry name" value="SOLUTE CARRIER PROTEIN FAMILY 11 MEMBER"/>
    <property type="match status" value="1"/>
</dbReference>
<keyword evidence="4 6" id="KW-1133">Transmembrane helix</keyword>
<evidence type="ECO:0000313" key="7">
    <source>
        <dbReference type="EMBL" id="WUP77539.1"/>
    </source>
</evidence>
<evidence type="ECO:0000313" key="8">
    <source>
        <dbReference type="Proteomes" id="UP001432011"/>
    </source>
</evidence>
<dbReference type="Proteomes" id="UP001432011">
    <property type="component" value="Chromosome"/>
</dbReference>
<evidence type="ECO:0000256" key="5">
    <source>
        <dbReference type="ARBA" id="ARBA00023136"/>
    </source>
</evidence>
<dbReference type="EMBL" id="CP108085">
    <property type="protein sequence ID" value="WUP77539.1"/>
    <property type="molecule type" value="Genomic_DNA"/>
</dbReference>
<dbReference type="RefSeq" id="WP_328710315.1">
    <property type="nucleotide sequence ID" value="NZ_CP108085.1"/>
</dbReference>
<organism evidence="7 8">
    <name type="scientific">Microbispora hainanensis</name>
    <dbReference type="NCBI Taxonomy" id="568844"/>
    <lineage>
        <taxon>Bacteria</taxon>
        <taxon>Bacillati</taxon>
        <taxon>Actinomycetota</taxon>
        <taxon>Actinomycetes</taxon>
        <taxon>Streptosporangiales</taxon>
        <taxon>Streptosporangiaceae</taxon>
        <taxon>Microbispora</taxon>
    </lineage>
</organism>
<evidence type="ECO:0000256" key="1">
    <source>
        <dbReference type="ARBA" id="ARBA00004141"/>
    </source>
</evidence>
<evidence type="ECO:0000256" key="6">
    <source>
        <dbReference type="SAM" id="Phobius"/>
    </source>
</evidence>
<feature type="transmembrane region" description="Helical" evidence="6">
    <location>
        <begin position="292"/>
        <end position="318"/>
    </location>
</feature>
<dbReference type="InterPro" id="IPR001046">
    <property type="entry name" value="NRAMP_fam"/>
</dbReference>
<keyword evidence="3 6" id="KW-0812">Transmembrane</keyword>
<keyword evidence="8" id="KW-1185">Reference proteome</keyword>
<feature type="transmembrane region" description="Helical" evidence="6">
    <location>
        <begin position="353"/>
        <end position="372"/>
    </location>
</feature>
<dbReference type="PRINTS" id="PR00447">
    <property type="entry name" value="NATRESASSCMP"/>
</dbReference>
<keyword evidence="5 6" id="KW-0472">Membrane</keyword>
<keyword evidence="2" id="KW-0813">Transport</keyword>
<evidence type="ECO:0000256" key="4">
    <source>
        <dbReference type="ARBA" id="ARBA00022989"/>
    </source>
</evidence>
<evidence type="ECO:0000256" key="2">
    <source>
        <dbReference type="ARBA" id="ARBA00022448"/>
    </source>
</evidence>
<comment type="subcellular location">
    <subcellularLocation>
        <location evidence="1">Membrane</location>
        <topology evidence="1">Multi-pass membrane protein</topology>
    </subcellularLocation>
</comment>
<proteinExistence type="predicted"/>
<dbReference type="PANTHER" id="PTHR11706:SF33">
    <property type="entry name" value="NATURAL RESISTANCE-ASSOCIATED MACROPHAGE PROTEIN 2"/>
    <property type="match status" value="1"/>
</dbReference>
<feature type="transmembrane region" description="Helical" evidence="6">
    <location>
        <begin position="201"/>
        <end position="223"/>
    </location>
</feature>
<dbReference type="NCBIfam" id="NF001923">
    <property type="entry name" value="PRK00701.1"/>
    <property type="match status" value="1"/>
</dbReference>
<sequence>MTITHPREARTATTAVFRTPALLRMTGPAFVAAVAYVDPGNVATNITAGARHGYLLLWVLAGANIMAMLVQYLSAKLTIATGATLPEICARRLRRPARLAMWAQAETVAIATDLAEVVGGAVALHLLFGTPLVAGGLITGAVSWVMLVVQSRRGQRRFEAVVIALLAVILVRFVFTAFDGGVSLDGLVSGLVPGLSGTDSLFLSCGILGATVMPHAIYLHGALLRDRHGEPRGRGRELLRATRLDVLTAMGLAGMVNAAILAIGAAALSPAVGASLEGAYRGLAAGLGQVPAAFFALALLASGLAATSVGTYAGTVIAEGFLGRWSSLSMRRLATLVPAMAVLAAGAEPGRVLVISQVVLSFGIPFALWPLVMFTHRRDLMGRLVNRPVTTVCAAACASAVTVLNCALVWYETAG</sequence>